<keyword evidence="5" id="KW-0235">DNA replication</keyword>
<keyword evidence="9" id="KW-0255">Endonuclease</keyword>
<dbReference type="GO" id="GO:0004519">
    <property type="term" value="F:endonuclease activity"/>
    <property type="evidence" value="ECO:0007669"/>
    <property type="project" value="UniProtKB-KW"/>
</dbReference>
<evidence type="ECO:0000256" key="10">
    <source>
        <dbReference type="ARBA" id="ARBA00022801"/>
    </source>
</evidence>
<evidence type="ECO:0000256" key="9">
    <source>
        <dbReference type="ARBA" id="ARBA00022759"/>
    </source>
</evidence>
<dbReference type="GO" id="GO:0000166">
    <property type="term" value="F:nucleotide binding"/>
    <property type="evidence" value="ECO:0007669"/>
    <property type="project" value="UniProtKB-KW"/>
</dbReference>
<evidence type="ECO:0000313" key="17">
    <source>
        <dbReference type="EMBL" id="GAT99046.1"/>
    </source>
</evidence>
<feature type="domain" description="CRESS-DNA virus Rep endonuclease" evidence="16">
    <location>
        <begin position="15"/>
        <end position="123"/>
    </location>
</feature>
<dbReference type="InterPro" id="IPR027417">
    <property type="entry name" value="P-loop_NTPase"/>
</dbReference>
<comment type="similarity">
    <text evidence="2">Belongs to the nanoviruses/circoviruses replication-associated protein family.</text>
</comment>
<dbReference type="InterPro" id="IPR000605">
    <property type="entry name" value="Helicase_SF3_ssDNA/RNA_vir"/>
</dbReference>
<evidence type="ECO:0000256" key="14">
    <source>
        <dbReference type="ARBA" id="ARBA00030754"/>
    </source>
</evidence>
<keyword evidence="10" id="KW-0378">Hydrolase</keyword>
<evidence type="ECO:0000313" key="18">
    <source>
        <dbReference type="Proteomes" id="UP000078387"/>
    </source>
</evidence>
<keyword evidence="6" id="KW-0540">Nuclease</keyword>
<dbReference type="PROSITE" id="PS52020">
    <property type="entry name" value="CRESS_DNA_REP"/>
    <property type="match status" value="1"/>
</dbReference>
<dbReference type="GO" id="GO:0003724">
    <property type="term" value="F:RNA helicase activity"/>
    <property type="evidence" value="ECO:0007669"/>
    <property type="project" value="InterPro"/>
</dbReference>
<keyword evidence="13" id="KW-0511">Multifunctional enzyme</keyword>
<dbReference type="InterPro" id="IPR049912">
    <property type="entry name" value="CRESS_DNA_REP"/>
</dbReference>
<keyword evidence="12" id="KW-0238">DNA-binding</keyword>
<sequence>MSRVALVADPVANAATQARRYFITINNPNSNEIYSLKALDYKYIIIAQEIAPTTGTPHIHCLVLFNAAKRNIIYEDGTAPHTGIGDTFKQMVQEAKNGTIDSACLMYCRYERFFQRFIPKTDFVYDSELSSKNAWIYGPSATGKSRLVREYAKSRGYRIYEKLSNKWWDNYDGEEIVLIEDLDPQVCKLLVHHIKLWADRYPFRAEIKGGSVRLEPRFQFIVTSNYSLAECFEGPDGAAIARRFDEWEMMSEEDSLSFTWKSVTLD</sequence>
<evidence type="ECO:0000256" key="15">
    <source>
        <dbReference type="ARBA" id="ARBA00032243"/>
    </source>
</evidence>
<comment type="cofactor">
    <cofactor evidence="1">
        <name>Mn(2+)</name>
        <dbReference type="ChEBI" id="CHEBI:29035"/>
    </cofactor>
</comment>
<name>A0A5K1U7H8_ENTHI</name>
<evidence type="ECO:0000256" key="2">
    <source>
        <dbReference type="ARBA" id="ARBA00008545"/>
    </source>
</evidence>
<evidence type="ECO:0000256" key="13">
    <source>
        <dbReference type="ARBA" id="ARBA00023268"/>
    </source>
</evidence>
<dbReference type="GO" id="GO:0003677">
    <property type="term" value="F:DNA binding"/>
    <property type="evidence" value="ECO:0007669"/>
    <property type="project" value="UniProtKB-KW"/>
</dbReference>
<evidence type="ECO:0000256" key="8">
    <source>
        <dbReference type="ARBA" id="ARBA00022741"/>
    </source>
</evidence>
<evidence type="ECO:0000256" key="1">
    <source>
        <dbReference type="ARBA" id="ARBA00001936"/>
    </source>
</evidence>
<dbReference type="OMA" id="TESLMYC"/>
<dbReference type="GO" id="GO:0046872">
    <property type="term" value="F:metal ion binding"/>
    <property type="evidence" value="ECO:0007669"/>
    <property type="project" value="UniProtKB-KW"/>
</dbReference>
<dbReference type="GO" id="GO:0003723">
    <property type="term" value="F:RNA binding"/>
    <property type="evidence" value="ECO:0007669"/>
    <property type="project" value="InterPro"/>
</dbReference>
<reference evidence="17 18" key="1">
    <citation type="submission" date="2016-05" db="EMBL/GenBank/DDBJ databases">
        <title>First whole genome sequencing of Entamoeba histolytica HM1:IMSS-clone-6.</title>
        <authorList>
            <person name="Mukherjee Avik.K."/>
            <person name="Izumyama S."/>
            <person name="Nakada-Tsukui K."/>
            <person name="Nozaki T."/>
        </authorList>
    </citation>
    <scope>NUCLEOTIDE SEQUENCE [LARGE SCALE GENOMIC DNA]</scope>
    <source>
        <strain evidence="17 18">HM1:IMSS clone 6</strain>
    </source>
</reference>
<dbReference type="GO" id="GO:0006260">
    <property type="term" value="P:DNA replication"/>
    <property type="evidence" value="ECO:0007669"/>
    <property type="project" value="UniProtKB-KW"/>
</dbReference>
<dbReference type="GO" id="GO:0016779">
    <property type="term" value="F:nucleotidyltransferase activity"/>
    <property type="evidence" value="ECO:0007669"/>
    <property type="project" value="UniProtKB-KW"/>
</dbReference>
<keyword evidence="11" id="KW-0190">Covalent protein-DNA linkage</keyword>
<evidence type="ECO:0000256" key="12">
    <source>
        <dbReference type="ARBA" id="ARBA00023125"/>
    </source>
</evidence>
<evidence type="ECO:0000259" key="16">
    <source>
        <dbReference type="PROSITE" id="PS52020"/>
    </source>
</evidence>
<evidence type="ECO:0000256" key="5">
    <source>
        <dbReference type="ARBA" id="ARBA00022705"/>
    </source>
</evidence>
<dbReference type="Pfam" id="PF00910">
    <property type="entry name" value="RNA_helicase"/>
    <property type="match status" value="1"/>
</dbReference>
<dbReference type="EMBL" id="BDEQ01000001">
    <property type="protein sequence ID" value="GAT99046.1"/>
    <property type="molecule type" value="Genomic_DNA"/>
</dbReference>
<evidence type="ECO:0000256" key="4">
    <source>
        <dbReference type="ARBA" id="ARBA00022695"/>
    </source>
</evidence>
<evidence type="ECO:0000256" key="3">
    <source>
        <dbReference type="ARBA" id="ARBA00022679"/>
    </source>
</evidence>
<evidence type="ECO:0000256" key="7">
    <source>
        <dbReference type="ARBA" id="ARBA00022723"/>
    </source>
</evidence>
<dbReference type="Gene3D" id="3.40.50.300">
    <property type="entry name" value="P-loop containing nucleotide triphosphate hydrolases"/>
    <property type="match status" value="1"/>
</dbReference>
<dbReference type="AlphaFoldDB" id="A0A5K1U7H8"/>
<protein>
    <recommendedName>
        <fullName evidence="14">ATP-dependent helicase Rep</fullName>
    </recommendedName>
    <alternativeName>
        <fullName evidence="15">RepP</fullName>
    </alternativeName>
</protein>
<dbReference type="Proteomes" id="UP000078387">
    <property type="component" value="Unassembled WGS sequence"/>
</dbReference>
<accession>A0A5K1U7H8</accession>
<comment type="caution">
    <text evidence="17">The sequence shown here is derived from an EMBL/GenBank/DDBJ whole genome shotgun (WGS) entry which is preliminary data.</text>
</comment>
<evidence type="ECO:0000256" key="6">
    <source>
        <dbReference type="ARBA" id="ARBA00022722"/>
    </source>
</evidence>
<dbReference type="GO" id="GO:0016787">
    <property type="term" value="F:hydrolase activity"/>
    <property type="evidence" value="ECO:0007669"/>
    <property type="project" value="UniProtKB-KW"/>
</dbReference>
<keyword evidence="8" id="KW-0547">Nucleotide-binding</keyword>
<dbReference type="Gene3D" id="3.40.1310.20">
    <property type="match status" value="1"/>
</dbReference>
<keyword evidence="4" id="KW-0548">Nucleotidyltransferase</keyword>
<organism evidence="17 18">
    <name type="scientific">Entamoeba histolytica</name>
    <dbReference type="NCBI Taxonomy" id="5759"/>
    <lineage>
        <taxon>Eukaryota</taxon>
        <taxon>Amoebozoa</taxon>
        <taxon>Evosea</taxon>
        <taxon>Archamoebae</taxon>
        <taxon>Mastigamoebida</taxon>
        <taxon>Entamoebidae</taxon>
        <taxon>Entamoeba</taxon>
    </lineage>
</organism>
<keyword evidence="7" id="KW-0479">Metal-binding</keyword>
<dbReference type="SUPFAM" id="SSF52540">
    <property type="entry name" value="P-loop containing nucleoside triphosphate hydrolases"/>
    <property type="match status" value="1"/>
</dbReference>
<dbReference type="VEuPathDB" id="AmoebaDB:EHI5A_230850"/>
<proteinExistence type="inferred from homology"/>
<keyword evidence="3" id="KW-0808">Transferase</keyword>
<dbReference type="VEuPathDB" id="AmoebaDB:KM1_328890"/>
<evidence type="ECO:0000256" key="11">
    <source>
        <dbReference type="ARBA" id="ARBA00023124"/>
    </source>
</evidence>
<gene>
    <name evidence="17" type="ORF">CL6EHI_193630</name>
</gene>
<dbReference type="VEuPathDB" id="AmoebaDB:EHI_193630"/>